<keyword evidence="3" id="KW-1185">Reference proteome</keyword>
<dbReference type="AlphaFoldDB" id="A0A318NFQ5"/>
<dbReference type="GO" id="GO:0016787">
    <property type="term" value="F:hydrolase activity"/>
    <property type="evidence" value="ECO:0007669"/>
    <property type="project" value="InterPro"/>
</dbReference>
<evidence type="ECO:0000313" key="3">
    <source>
        <dbReference type="Proteomes" id="UP000248333"/>
    </source>
</evidence>
<dbReference type="PANTHER" id="PTHR36492">
    <property type="match status" value="1"/>
</dbReference>
<feature type="domain" description="Calcineurin-like phosphoesterase" evidence="1">
    <location>
        <begin position="9"/>
        <end position="241"/>
    </location>
</feature>
<dbReference type="OrthoDB" id="9013891at2"/>
<dbReference type="RefSeq" id="WP_110567320.1">
    <property type="nucleotide sequence ID" value="NZ_PYBV01000046.1"/>
</dbReference>
<evidence type="ECO:0000313" key="2">
    <source>
        <dbReference type="EMBL" id="PYC65369.1"/>
    </source>
</evidence>
<sequence>MSGSNGSLYAVADLHVSYAENRRFVDGLVPTSDGDWLIVAGDVGEIFGDVERTLRLLRRRWAKVIWAPGNHELWTHPNDPVQLRGAERYAALVRMCRDNGVLTPEDDFAVWDGLGGPVTVVPLCQLYDYSWLAPGTTSKEESLRYAHSTGVVCTDEVLLHPDPYPDRESWSAARVAESERRLAALAPGVRTVLVSHWPLVRQPTDVLWYPEFAQWCGTSRTADWHTRFGAEVAVYGHLHIPRTTHYDGVRFEEVSLGYPREWSARATPPRLPKRVLP</sequence>
<dbReference type="CDD" id="cd00838">
    <property type="entry name" value="MPP_superfamily"/>
    <property type="match status" value="1"/>
</dbReference>
<dbReference type="Proteomes" id="UP000248333">
    <property type="component" value="Unassembled WGS sequence"/>
</dbReference>
<dbReference type="InterPro" id="IPR029052">
    <property type="entry name" value="Metallo-depent_PP-like"/>
</dbReference>
<dbReference type="Gene3D" id="3.60.21.10">
    <property type="match status" value="1"/>
</dbReference>
<accession>A0A318NFQ5</accession>
<evidence type="ECO:0000259" key="1">
    <source>
        <dbReference type="Pfam" id="PF00149"/>
    </source>
</evidence>
<dbReference type="EMBL" id="PYBV01000046">
    <property type="protein sequence ID" value="PYC65369.1"/>
    <property type="molecule type" value="Genomic_DNA"/>
</dbReference>
<organism evidence="2 3">
    <name type="scientific">Micromonospora arborensis</name>
    <dbReference type="NCBI Taxonomy" id="2116518"/>
    <lineage>
        <taxon>Bacteria</taxon>
        <taxon>Bacillati</taxon>
        <taxon>Actinomycetota</taxon>
        <taxon>Actinomycetes</taxon>
        <taxon>Micromonosporales</taxon>
        <taxon>Micromonosporaceae</taxon>
        <taxon>Micromonospora</taxon>
    </lineage>
</organism>
<proteinExistence type="predicted"/>
<comment type="caution">
    <text evidence="2">The sequence shown here is derived from an EMBL/GenBank/DDBJ whole genome shotgun (WGS) entry which is preliminary data.</text>
</comment>
<protein>
    <submittedName>
        <fullName evidence="2">Metallophosphoesterase</fullName>
    </submittedName>
</protein>
<gene>
    <name evidence="2" type="ORF">C7C45_28840</name>
</gene>
<dbReference type="InterPro" id="IPR052963">
    <property type="entry name" value="Pantetheine_PDE"/>
</dbReference>
<name>A0A318NFQ5_9ACTN</name>
<reference evidence="2 3" key="1">
    <citation type="submission" date="2018-03" db="EMBL/GenBank/DDBJ databases">
        <title>Bioinformatic expansion and discovery of thiopeptide antibiotics.</title>
        <authorList>
            <person name="Schwalen C.J."/>
            <person name="Hudson G.A."/>
            <person name="Mitchell D.A."/>
        </authorList>
    </citation>
    <scope>NUCLEOTIDE SEQUENCE [LARGE SCALE GENOMIC DNA]</scope>
    <source>
        <strain evidence="2 3">NRRL 8041</strain>
    </source>
</reference>
<dbReference type="InterPro" id="IPR004843">
    <property type="entry name" value="Calcineurin-like_PHP"/>
</dbReference>
<dbReference type="Pfam" id="PF00149">
    <property type="entry name" value="Metallophos"/>
    <property type="match status" value="1"/>
</dbReference>
<dbReference type="SUPFAM" id="SSF56300">
    <property type="entry name" value="Metallo-dependent phosphatases"/>
    <property type="match status" value="1"/>
</dbReference>
<dbReference type="PANTHER" id="PTHR36492:SF2">
    <property type="entry name" value="[ACYL-CARRIER-PROTEIN] PHOSPHODIESTERASE PPTH"/>
    <property type="match status" value="1"/>
</dbReference>